<feature type="region of interest" description="Disordered" evidence="2">
    <location>
        <begin position="487"/>
        <end position="525"/>
    </location>
</feature>
<feature type="region of interest" description="Disordered" evidence="2">
    <location>
        <begin position="41"/>
        <end position="73"/>
    </location>
</feature>
<organism evidence="4 5">
    <name type="scientific">Ceraceosorus guamensis</name>
    <dbReference type="NCBI Taxonomy" id="1522189"/>
    <lineage>
        <taxon>Eukaryota</taxon>
        <taxon>Fungi</taxon>
        <taxon>Dikarya</taxon>
        <taxon>Basidiomycota</taxon>
        <taxon>Ustilaginomycotina</taxon>
        <taxon>Exobasidiomycetes</taxon>
        <taxon>Ceraceosorales</taxon>
        <taxon>Ceraceosoraceae</taxon>
        <taxon>Ceraceosorus</taxon>
    </lineage>
</organism>
<protein>
    <recommendedName>
        <fullName evidence="6">HIG1 domain-containing protein</fullName>
    </recommendedName>
</protein>
<feature type="region of interest" description="Disordered" evidence="2">
    <location>
        <begin position="151"/>
        <end position="209"/>
    </location>
</feature>
<feature type="compositionally biased region" description="Low complexity" evidence="2">
    <location>
        <begin position="59"/>
        <end position="71"/>
    </location>
</feature>
<dbReference type="OrthoDB" id="10574564at2759"/>
<gene>
    <name evidence="4" type="ORF">IE81DRAFT_254936</name>
</gene>
<feature type="compositionally biased region" description="Low complexity" evidence="2">
    <location>
        <begin position="162"/>
        <end position="176"/>
    </location>
</feature>
<evidence type="ECO:0008006" key="6">
    <source>
        <dbReference type="Google" id="ProtNLM"/>
    </source>
</evidence>
<feature type="coiled-coil region" evidence="1">
    <location>
        <begin position="283"/>
        <end position="310"/>
    </location>
</feature>
<feature type="compositionally biased region" description="Basic residues" evidence="2">
    <location>
        <begin position="152"/>
        <end position="161"/>
    </location>
</feature>
<dbReference type="InParanoid" id="A0A316W4D7"/>
<dbReference type="AlphaFoldDB" id="A0A316W4D7"/>
<name>A0A316W4D7_9BASI</name>
<feature type="chain" id="PRO_5016406902" description="HIG1 domain-containing protein" evidence="3">
    <location>
        <begin position="20"/>
        <end position="708"/>
    </location>
</feature>
<feature type="compositionally biased region" description="Basic residues" evidence="2">
    <location>
        <begin position="181"/>
        <end position="195"/>
    </location>
</feature>
<evidence type="ECO:0000313" key="5">
    <source>
        <dbReference type="Proteomes" id="UP000245783"/>
    </source>
</evidence>
<keyword evidence="3" id="KW-0732">Signal</keyword>
<dbReference type="RefSeq" id="XP_025371957.1">
    <property type="nucleotide sequence ID" value="XM_025511344.1"/>
</dbReference>
<evidence type="ECO:0000256" key="2">
    <source>
        <dbReference type="SAM" id="MobiDB-lite"/>
    </source>
</evidence>
<dbReference type="EMBL" id="KZ819359">
    <property type="protein sequence ID" value="PWN44797.1"/>
    <property type="molecule type" value="Genomic_DNA"/>
</dbReference>
<accession>A0A316W4D7</accession>
<feature type="compositionally biased region" description="Low complexity" evidence="2">
    <location>
        <begin position="496"/>
        <end position="521"/>
    </location>
</feature>
<dbReference type="Proteomes" id="UP000245783">
    <property type="component" value="Unassembled WGS sequence"/>
</dbReference>
<evidence type="ECO:0000256" key="3">
    <source>
        <dbReference type="SAM" id="SignalP"/>
    </source>
</evidence>
<dbReference type="GeneID" id="37033214"/>
<proteinExistence type="predicted"/>
<keyword evidence="1" id="KW-0175">Coiled coil</keyword>
<feature type="signal peptide" evidence="3">
    <location>
        <begin position="1"/>
        <end position="19"/>
    </location>
</feature>
<sequence>MKVVGTSLLFTLWLHLIYAAPVPLLQQSIDAVDPLLQRRSSPIEDDDADHASSNVARDAAPSYSSPSSSSALVPRDDGVLLEKRLGGLVRAASFGRKAATPTGVGTTQFSDDVARQSLSRFGNSGKGLKRAAAAALFTAAAAGTYIGLTNRDKKKKQKKLQKQNPQFQQQAKSLYGSEGGKKKKSSSMFGFRRRSLSSGDSPHSDSDEQLEKRLNAPIMRGAMTKLSTAGSKVGGAGTKVFNKTKTKMAWKRTAVATTLAGGAIGGGTYAAYHYAIEADKKQHARQKAAYDEQKAEYDELAKAARQTKRDLPEEHVDLIHRRSIGQDISDDGHSAAHLEKRLGGITRAISRWGTKSKSAYPELKETSLRASPSAGKWRAEGWKAKATGGVLGVGILGGIGYGTYRLEEAQRKAWKKDVKDLQKLHPAGRRRTLPDESVALIDDRSMHQDIPGPVNVANEPSARLERRIGGVTKTMMYLEKNRSASDISRQASLGTTSSFGKPSSLSTTSSLSKSSSLGKSSAAEKSRTGWKTKAAAVTLGLGLHGAAGYGIYKLVDAATSTGSAEPKKHQRRDVFQESLGFTTRSITEAVPVDVASDLTLEKRRLPSLFKFGKSTSIGGSSLAAADTRNVATSSKWRDRARYGLAIGGGVLTGVGLWRLNKAVIESKEKKKSKDKKKLKLRSLPPVAGAEELGAREIQQAIDADKVQK</sequence>
<evidence type="ECO:0000256" key="1">
    <source>
        <dbReference type="SAM" id="Coils"/>
    </source>
</evidence>
<keyword evidence="5" id="KW-1185">Reference proteome</keyword>
<evidence type="ECO:0000313" key="4">
    <source>
        <dbReference type="EMBL" id="PWN44797.1"/>
    </source>
</evidence>
<reference evidence="4 5" key="1">
    <citation type="journal article" date="2018" name="Mol. Biol. Evol.">
        <title>Broad Genomic Sampling Reveals a Smut Pathogenic Ancestry of the Fungal Clade Ustilaginomycotina.</title>
        <authorList>
            <person name="Kijpornyongpan T."/>
            <person name="Mondo S.J."/>
            <person name="Barry K."/>
            <person name="Sandor L."/>
            <person name="Lee J."/>
            <person name="Lipzen A."/>
            <person name="Pangilinan J."/>
            <person name="LaButti K."/>
            <person name="Hainaut M."/>
            <person name="Henrissat B."/>
            <person name="Grigoriev I.V."/>
            <person name="Spatafora J.W."/>
            <person name="Aime M.C."/>
        </authorList>
    </citation>
    <scope>NUCLEOTIDE SEQUENCE [LARGE SCALE GENOMIC DNA]</scope>
    <source>
        <strain evidence="4 5">MCA 4658</strain>
    </source>
</reference>